<keyword evidence="1" id="KW-0805">Transcription regulation</keyword>
<sequence length="118" mass="13236">VLQALAINGGRMTPSKIAEWTFKERHNITTLVERLKREGLVKAERSNKDKRFVNVILTAKGRRVLKQATPVAREIIDQVMLSISQGDAVLLEKSLRVLRQNAHSSIEQLAKLSRPQAG</sequence>
<dbReference type="AlphaFoldDB" id="X1FL71"/>
<accession>X1FL71</accession>
<organism evidence="5">
    <name type="scientific">marine sediment metagenome</name>
    <dbReference type="NCBI Taxonomy" id="412755"/>
    <lineage>
        <taxon>unclassified sequences</taxon>
        <taxon>metagenomes</taxon>
        <taxon>ecological metagenomes</taxon>
    </lineage>
</organism>
<evidence type="ECO:0000313" key="5">
    <source>
        <dbReference type="EMBL" id="GAH46431.1"/>
    </source>
</evidence>
<dbReference type="PANTHER" id="PTHR42756:SF1">
    <property type="entry name" value="TRANSCRIPTIONAL REPRESSOR OF EMRAB OPERON"/>
    <property type="match status" value="1"/>
</dbReference>
<evidence type="ECO:0000256" key="1">
    <source>
        <dbReference type="ARBA" id="ARBA00023015"/>
    </source>
</evidence>
<dbReference type="PRINTS" id="PR00598">
    <property type="entry name" value="HTHMARR"/>
</dbReference>
<keyword evidence="3" id="KW-0804">Transcription</keyword>
<dbReference type="InterPro" id="IPR036388">
    <property type="entry name" value="WH-like_DNA-bd_sf"/>
</dbReference>
<dbReference type="InterPro" id="IPR036390">
    <property type="entry name" value="WH_DNA-bd_sf"/>
</dbReference>
<dbReference type="GO" id="GO:0003700">
    <property type="term" value="F:DNA-binding transcription factor activity"/>
    <property type="evidence" value="ECO:0007669"/>
    <property type="project" value="InterPro"/>
</dbReference>
<reference evidence="5" key="1">
    <citation type="journal article" date="2014" name="Front. Microbiol.">
        <title>High frequency of phylogenetically diverse reductive dehalogenase-homologous genes in deep subseafloor sedimentary metagenomes.</title>
        <authorList>
            <person name="Kawai M."/>
            <person name="Futagami T."/>
            <person name="Toyoda A."/>
            <person name="Takaki Y."/>
            <person name="Nishi S."/>
            <person name="Hori S."/>
            <person name="Arai W."/>
            <person name="Tsubouchi T."/>
            <person name="Morono Y."/>
            <person name="Uchiyama I."/>
            <person name="Ito T."/>
            <person name="Fujiyama A."/>
            <person name="Inagaki F."/>
            <person name="Takami H."/>
        </authorList>
    </citation>
    <scope>NUCLEOTIDE SEQUENCE</scope>
    <source>
        <strain evidence="5">Expedition CK06-06</strain>
    </source>
</reference>
<evidence type="ECO:0000256" key="2">
    <source>
        <dbReference type="ARBA" id="ARBA00023125"/>
    </source>
</evidence>
<feature type="non-terminal residue" evidence="5">
    <location>
        <position position="1"/>
    </location>
</feature>
<keyword evidence="2" id="KW-0238">DNA-binding</keyword>
<dbReference type="InterPro" id="IPR000835">
    <property type="entry name" value="HTH_MarR-typ"/>
</dbReference>
<name>X1FL71_9ZZZZ</name>
<dbReference type="GO" id="GO:0003677">
    <property type="term" value="F:DNA binding"/>
    <property type="evidence" value="ECO:0007669"/>
    <property type="project" value="UniProtKB-KW"/>
</dbReference>
<dbReference type="SUPFAM" id="SSF46785">
    <property type="entry name" value="Winged helix' DNA-binding domain"/>
    <property type="match status" value="1"/>
</dbReference>
<evidence type="ECO:0000256" key="3">
    <source>
        <dbReference type="ARBA" id="ARBA00023163"/>
    </source>
</evidence>
<dbReference type="Gene3D" id="1.10.10.10">
    <property type="entry name" value="Winged helix-like DNA-binding domain superfamily/Winged helix DNA-binding domain"/>
    <property type="match status" value="1"/>
</dbReference>
<gene>
    <name evidence="5" type="ORF">S03H2_14965</name>
</gene>
<dbReference type="PANTHER" id="PTHR42756">
    <property type="entry name" value="TRANSCRIPTIONAL REGULATOR, MARR"/>
    <property type="match status" value="1"/>
</dbReference>
<dbReference type="SMART" id="SM00347">
    <property type="entry name" value="HTH_MARR"/>
    <property type="match status" value="1"/>
</dbReference>
<dbReference type="EMBL" id="BARU01007596">
    <property type="protein sequence ID" value="GAH46431.1"/>
    <property type="molecule type" value="Genomic_DNA"/>
</dbReference>
<dbReference type="Pfam" id="PF12802">
    <property type="entry name" value="MarR_2"/>
    <property type="match status" value="1"/>
</dbReference>
<protein>
    <recommendedName>
        <fullName evidence="4">HTH marR-type domain-containing protein</fullName>
    </recommendedName>
</protein>
<dbReference type="PROSITE" id="PS50995">
    <property type="entry name" value="HTH_MARR_2"/>
    <property type="match status" value="1"/>
</dbReference>
<feature type="domain" description="HTH marR-type" evidence="4">
    <location>
        <begin position="1"/>
        <end position="100"/>
    </location>
</feature>
<comment type="caution">
    <text evidence="5">The sequence shown here is derived from an EMBL/GenBank/DDBJ whole genome shotgun (WGS) entry which is preliminary data.</text>
</comment>
<evidence type="ECO:0000259" key="4">
    <source>
        <dbReference type="PROSITE" id="PS50995"/>
    </source>
</evidence>
<proteinExistence type="predicted"/>